<dbReference type="Gene3D" id="3.40.50.11960">
    <property type="match status" value="1"/>
</dbReference>
<evidence type="ECO:0000256" key="1">
    <source>
        <dbReference type="SAM" id="MobiDB-lite"/>
    </source>
</evidence>
<dbReference type="OrthoDB" id="10261384at2759"/>
<sequence length="345" mass="37298">MGKVQYIKNPRRILAVSLENSTEQLSQVVKDLTGNDPKSTASSASLAGTTHDLDLKTPYYTATVPIWLDLITTPSEWAHSFLSPEAKEVLEVLGGLIVVFAIPTTASSTETKELIREVGNVVKRGLGGWAWDGVGLGIGVGEVAHLDDLDVWDEACGNAGLEFVHLAPSAAAAAPDAKNEYGEKMGIARVLEAIESNEWDSLAGDMSPLGDSENEDELELDLENMDFGFDKEDFVGLRAAIWEARMERVWDGDGDGKGETADKSNSEDVPSADEVGDKDEVDDKNEGGDKGDKDEVGDELGDEDVQKVEEMMRKLLAVKDMSAGLPEDQRKRMAAKAVGEVMREL</sequence>
<organism evidence="2 3">
    <name type="scientific">Cytospora mali</name>
    <name type="common">Apple Valsa canker fungus</name>
    <name type="synonym">Valsa mali</name>
    <dbReference type="NCBI Taxonomy" id="578113"/>
    <lineage>
        <taxon>Eukaryota</taxon>
        <taxon>Fungi</taxon>
        <taxon>Dikarya</taxon>
        <taxon>Ascomycota</taxon>
        <taxon>Pezizomycotina</taxon>
        <taxon>Sordariomycetes</taxon>
        <taxon>Sordariomycetidae</taxon>
        <taxon>Diaporthales</taxon>
        <taxon>Cytosporaceae</taxon>
        <taxon>Cytospora</taxon>
    </lineage>
</organism>
<dbReference type="Pfam" id="PF10199">
    <property type="entry name" value="Adaptin_binding"/>
    <property type="match status" value="1"/>
</dbReference>
<feature type="compositionally biased region" description="Basic and acidic residues" evidence="1">
    <location>
        <begin position="250"/>
        <end position="266"/>
    </location>
</feature>
<dbReference type="PANTHER" id="PTHR28043">
    <property type="entry name" value="INCREASED RECOMBINATION CENTERS PROTEIN 6"/>
    <property type="match status" value="1"/>
</dbReference>
<reference evidence="2" key="1">
    <citation type="submission" date="2014-12" db="EMBL/GenBank/DDBJ databases">
        <title>Genome Sequence of Valsa Canker Pathogens Uncovers a Specific Adaption of Colonization on Woody Bark.</title>
        <authorList>
            <person name="Yin Z."/>
            <person name="Liu H."/>
            <person name="Gao X."/>
            <person name="Li Z."/>
            <person name="Song N."/>
            <person name="Ke X."/>
            <person name="Dai Q."/>
            <person name="Wu Y."/>
            <person name="Sun Y."/>
            <person name="Xu J.-R."/>
            <person name="Kang Z.K."/>
            <person name="Wang L."/>
            <person name="Huang L."/>
        </authorList>
    </citation>
    <scope>NUCLEOTIDE SEQUENCE [LARGE SCALE GENOMIC DNA]</scope>
    <source>
        <strain evidence="2">03-8</strain>
    </source>
</reference>
<name>A0A194VIK3_CYTMA</name>
<dbReference type="EMBL" id="KN796115">
    <property type="protein sequence ID" value="KUI63822.1"/>
    <property type="molecule type" value="Genomic_DNA"/>
</dbReference>
<keyword evidence="3" id="KW-1185">Reference proteome</keyword>
<feature type="compositionally biased region" description="Acidic residues" evidence="1">
    <location>
        <begin position="270"/>
        <end position="283"/>
    </location>
</feature>
<dbReference type="GO" id="GO:0030674">
    <property type="term" value="F:protein-macromolecule adaptor activity"/>
    <property type="evidence" value="ECO:0007669"/>
    <property type="project" value="TreeGrafter"/>
</dbReference>
<dbReference type="PANTHER" id="PTHR28043:SF1">
    <property type="entry name" value="INCREASED RECOMBINATION CENTERS PROTEIN 6"/>
    <property type="match status" value="1"/>
</dbReference>
<feature type="region of interest" description="Disordered" evidence="1">
    <location>
        <begin position="250"/>
        <end position="308"/>
    </location>
</feature>
<feature type="compositionally biased region" description="Basic and acidic residues" evidence="1">
    <location>
        <begin position="284"/>
        <end position="294"/>
    </location>
</feature>
<protein>
    <recommendedName>
        <fullName evidence="4">Increased recombination centers protein 6</fullName>
    </recommendedName>
</protein>
<proteinExistence type="predicted"/>
<dbReference type="GO" id="GO:0016192">
    <property type="term" value="P:vesicle-mediated transport"/>
    <property type="evidence" value="ECO:0007669"/>
    <property type="project" value="InterPro"/>
</dbReference>
<dbReference type="InterPro" id="IPR034627">
    <property type="entry name" value="Irc6"/>
</dbReference>
<accession>A0A194VIK3</accession>
<dbReference type="AlphaFoldDB" id="A0A194VIK3"/>
<dbReference type="SMR" id="A0A194VIK3"/>
<dbReference type="Proteomes" id="UP000078559">
    <property type="component" value="Unassembled WGS sequence"/>
</dbReference>
<evidence type="ECO:0008006" key="4">
    <source>
        <dbReference type="Google" id="ProtNLM"/>
    </source>
</evidence>
<evidence type="ECO:0000313" key="3">
    <source>
        <dbReference type="Proteomes" id="UP000078559"/>
    </source>
</evidence>
<gene>
    <name evidence="2" type="ORF">VM1G_10625</name>
</gene>
<evidence type="ECO:0000313" key="2">
    <source>
        <dbReference type="EMBL" id="KUI63822.1"/>
    </source>
</evidence>